<name>A0A8S5TRV0_9CAUD</name>
<evidence type="ECO:0000313" key="1">
    <source>
        <dbReference type="EMBL" id="DAF84940.1"/>
    </source>
</evidence>
<accession>A0A8S5TRV0</accession>
<dbReference type="EMBL" id="BK015913">
    <property type="protein sequence ID" value="DAF84940.1"/>
    <property type="molecule type" value="Genomic_DNA"/>
</dbReference>
<organism evidence="1">
    <name type="scientific">Siphoviridae sp. ctW4q29</name>
    <dbReference type="NCBI Taxonomy" id="2825535"/>
    <lineage>
        <taxon>Viruses</taxon>
        <taxon>Duplodnaviria</taxon>
        <taxon>Heunggongvirae</taxon>
        <taxon>Uroviricota</taxon>
        <taxon>Caudoviricetes</taxon>
    </lineage>
</organism>
<sequence>MANKDAMLEALEEIENGMCRIKERRSIWQNSLVYALCQAVRLLLMDKIKEGRK</sequence>
<reference evidence="1" key="1">
    <citation type="journal article" date="2021" name="Proc. Natl. Acad. Sci. U.S.A.">
        <title>A Catalog of Tens of Thousands of Viruses from Human Metagenomes Reveals Hidden Associations with Chronic Diseases.</title>
        <authorList>
            <person name="Tisza M.J."/>
            <person name="Buck C.B."/>
        </authorList>
    </citation>
    <scope>NUCLEOTIDE SEQUENCE</scope>
    <source>
        <strain evidence="1">CtW4q29</strain>
    </source>
</reference>
<protein>
    <submittedName>
        <fullName evidence="1">Uncharacterized protein</fullName>
    </submittedName>
</protein>
<proteinExistence type="predicted"/>